<dbReference type="Gene3D" id="3.20.20.110">
    <property type="entry name" value="Ribulose bisphosphate carboxylase, large subunit, C-terminal domain"/>
    <property type="match status" value="1"/>
</dbReference>
<dbReference type="GO" id="GO:0000287">
    <property type="term" value="F:magnesium ion binding"/>
    <property type="evidence" value="ECO:0007669"/>
    <property type="project" value="InterPro"/>
</dbReference>
<dbReference type="InterPro" id="IPR033966">
    <property type="entry name" value="RuBisCO"/>
</dbReference>
<dbReference type="InterPro" id="IPR036422">
    <property type="entry name" value="RuBisCO_lsu_N_sf"/>
</dbReference>
<dbReference type="InterPro" id="IPR000685">
    <property type="entry name" value="RuBisCO_lsu_C"/>
</dbReference>
<dbReference type="SUPFAM" id="SSF51649">
    <property type="entry name" value="RuBisCo, C-terminal domain"/>
    <property type="match status" value="1"/>
</dbReference>
<dbReference type="InterPro" id="IPR036376">
    <property type="entry name" value="RuBisCO_lsu_C_sf"/>
</dbReference>
<dbReference type="PROSITE" id="PS00157">
    <property type="entry name" value="RUBISCO_LARGE"/>
    <property type="match status" value="1"/>
</dbReference>
<dbReference type="SUPFAM" id="SSF54966">
    <property type="entry name" value="RuBisCO, large subunit, small (N-terminal) domain"/>
    <property type="match status" value="1"/>
</dbReference>
<protein>
    <recommendedName>
        <fullName evidence="1">Ribulose bisphosphate carboxylase large subunit C-terminal domain-containing protein</fullName>
    </recommendedName>
</protein>
<reference evidence="2" key="1">
    <citation type="submission" date="2018-05" db="EMBL/GenBank/DDBJ databases">
        <authorList>
            <person name="Lanie J.A."/>
            <person name="Ng W.-L."/>
            <person name="Kazmierczak K.M."/>
            <person name="Andrzejewski T.M."/>
            <person name="Davidsen T.M."/>
            <person name="Wayne K.J."/>
            <person name="Tettelin H."/>
            <person name="Glass J.I."/>
            <person name="Rusch D."/>
            <person name="Podicherti R."/>
            <person name="Tsui H.-C.T."/>
            <person name="Winkler M.E."/>
        </authorList>
    </citation>
    <scope>NUCLEOTIDE SEQUENCE</scope>
</reference>
<evidence type="ECO:0000259" key="1">
    <source>
        <dbReference type="Pfam" id="PF00016"/>
    </source>
</evidence>
<feature type="non-terminal residue" evidence="2">
    <location>
        <position position="292"/>
    </location>
</feature>
<dbReference type="Pfam" id="PF00016">
    <property type="entry name" value="RuBisCO_large"/>
    <property type="match status" value="1"/>
</dbReference>
<dbReference type="InterPro" id="IPR020878">
    <property type="entry name" value="RuBisCo_large_chain_AS"/>
</dbReference>
<proteinExistence type="predicted"/>
<dbReference type="GO" id="GO:0016984">
    <property type="term" value="F:ribulose-bisphosphate carboxylase activity"/>
    <property type="evidence" value="ECO:0007669"/>
    <property type="project" value="InterPro"/>
</dbReference>
<dbReference type="GO" id="GO:0015977">
    <property type="term" value="P:carbon fixation"/>
    <property type="evidence" value="ECO:0007669"/>
    <property type="project" value="InterPro"/>
</dbReference>
<accession>A0A382Q0E6</accession>
<gene>
    <name evidence="2" type="ORF">METZ01_LOCUS331770</name>
</gene>
<dbReference type="AlphaFoldDB" id="A0A382Q0E6"/>
<feature type="domain" description="Ribulose bisphosphate carboxylase large subunit C-terminal" evidence="1">
    <location>
        <begin position="133"/>
        <end position="292"/>
    </location>
</feature>
<organism evidence="2">
    <name type="scientific">marine metagenome</name>
    <dbReference type="NCBI Taxonomy" id="408172"/>
    <lineage>
        <taxon>unclassified sequences</taxon>
        <taxon>metagenomes</taxon>
        <taxon>ecological metagenomes</taxon>
    </lineage>
</organism>
<dbReference type="EMBL" id="UINC01111018">
    <property type="protein sequence ID" value="SVC78916.1"/>
    <property type="molecule type" value="Genomic_DNA"/>
</dbReference>
<dbReference type="PANTHER" id="PTHR42704:SF17">
    <property type="entry name" value="RIBULOSE BISPHOSPHATE CARBOXYLASE LARGE CHAIN"/>
    <property type="match status" value="1"/>
</dbReference>
<sequence length="292" mass="32651">MELYRTKAPDDHFSCNFFLMSRTNVKEAAEALAIGQSIGNPSVRSKYETPEMMENHSAKIIADPDDLAKIKAGVVEIAWPYRNIDWYADGIAQLMCTVMGGQMDIDIIQQCHWIDIHIDRKKSDLSVPSYGLSGFRDHVQQYGKPLLGTIVKPKTGLTPETLKDIVTQMIEGGVDFIKEDEIMSNPACLTLEERISIVQPILDGKDTVYCYCINSDPHTLMDKARTISGWGGMGVHINFWSGMGAYKAIRDEDNGTFIHFQKSGDKVLTSKYNAYRIEWAVLCKLAGLIGCD</sequence>
<name>A0A382Q0E6_9ZZZZ</name>
<dbReference type="PANTHER" id="PTHR42704">
    <property type="entry name" value="RIBULOSE BISPHOSPHATE CARBOXYLASE"/>
    <property type="match status" value="1"/>
</dbReference>
<dbReference type="Gene3D" id="3.30.70.150">
    <property type="entry name" value="RuBisCO large subunit, N-terminal domain"/>
    <property type="match status" value="1"/>
</dbReference>
<evidence type="ECO:0000313" key="2">
    <source>
        <dbReference type="EMBL" id="SVC78916.1"/>
    </source>
</evidence>